<keyword evidence="1" id="KW-0472">Membrane</keyword>
<evidence type="ECO:0000256" key="1">
    <source>
        <dbReference type="SAM" id="Phobius"/>
    </source>
</evidence>
<evidence type="ECO:0000313" key="3">
    <source>
        <dbReference type="Proteomes" id="UP001597092"/>
    </source>
</evidence>
<dbReference type="AlphaFoldDB" id="A0ABD6DXI6"/>
<reference evidence="2 3" key="1">
    <citation type="journal article" date="2019" name="Int. J. Syst. Evol. Microbiol.">
        <title>The Global Catalogue of Microorganisms (GCM) 10K type strain sequencing project: providing services to taxonomists for standard genome sequencing and annotation.</title>
        <authorList>
            <consortium name="The Broad Institute Genomics Platform"/>
            <consortium name="The Broad Institute Genome Sequencing Center for Infectious Disease"/>
            <person name="Wu L."/>
            <person name="Ma J."/>
        </authorList>
    </citation>
    <scope>NUCLEOTIDE SEQUENCE [LARGE SCALE GENOMIC DNA]</scope>
    <source>
        <strain evidence="2 3">CGMCC 1.10387</strain>
    </source>
</reference>
<dbReference type="EMBL" id="JBHUDP010000006">
    <property type="protein sequence ID" value="MFD1686798.1"/>
    <property type="molecule type" value="Genomic_DNA"/>
</dbReference>
<proteinExistence type="predicted"/>
<dbReference type="Proteomes" id="UP001597092">
    <property type="component" value="Unassembled WGS sequence"/>
</dbReference>
<organism evidence="2 3">
    <name type="scientific">Halobellus litoreus</name>
    <dbReference type="NCBI Taxonomy" id="755310"/>
    <lineage>
        <taxon>Archaea</taxon>
        <taxon>Methanobacteriati</taxon>
        <taxon>Methanobacteriota</taxon>
        <taxon>Stenosarchaea group</taxon>
        <taxon>Halobacteria</taxon>
        <taxon>Halobacteriales</taxon>
        <taxon>Haloferacaceae</taxon>
        <taxon>Halobellus</taxon>
    </lineage>
</organism>
<keyword evidence="1" id="KW-1133">Transmembrane helix</keyword>
<dbReference type="RefSeq" id="WP_256307290.1">
    <property type="nucleotide sequence ID" value="NZ_JANHAW010000002.1"/>
</dbReference>
<accession>A0ABD6DXI6</accession>
<evidence type="ECO:0000313" key="2">
    <source>
        <dbReference type="EMBL" id="MFD1686798.1"/>
    </source>
</evidence>
<keyword evidence="3" id="KW-1185">Reference proteome</keyword>
<gene>
    <name evidence="2" type="ORF">ACFSAS_14370</name>
</gene>
<sequence>MAVALLGVGYVLVFRVDTALALQERFAEVASWKPPSEDPEYYEEMRPHRRAVFRLGGTVVLAVGGVLLAMWIYGTFVLGSVSQ</sequence>
<feature type="transmembrane region" description="Helical" evidence="1">
    <location>
        <begin position="51"/>
        <end position="73"/>
    </location>
</feature>
<comment type="caution">
    <text evidence="2">The sequence shown here is derived from an EMBL/GenBank/DDBJ whole genome shotgun (WGS) entry which is preliminary data.</text>
</comment>
<protein>
    <submittedName>
        <fullName evidence="2">Uncharacterized protein</fullName>
    </submittedName>
</protein>
<keyword evidence="1" id="KW-0812">Transmembrane</keyword>
<name>A0ABD6DXI6_9EURY</name>